<reference evidence="2" key="1">
    <citation type="journal article" date="2022" name="bioRxiv">
        <title>Sequencing and chromosome-scale assembly of the giantPleurodeles waltlgenome.</title>
        <authorList>
            <person name="Brown T."/>
            <person name="Elewa A."/>
            <person name="Iarovenko S."/>
            <person name="Subramanian E."/>
            <person name="Araus A.J."/>
            <person name="Petzold A."/>
            <person name="Susuki M."/>
            <person name="Suzuki K.-i.T."/>
            <person name="Hayashi T."/>
            <person name="Toyoda A."/>
            <person name="Oliveira C."/>
            <person name="Osipova E."/>
            <person name="Leigh N.D."/>
            <person name="Simon A."/>
            <person name="Yun M.H."/>
        </authorList>
    </citation>
    <scope>NUCLEOTIDE SEQUENCE</scope>
    <source>
        <strain evidence="2">20211129_DDA</strain>
        <tissue evidence="2">Liver</tissue>
    </source>
</reference>
<proteinExistence type="predicted"/>
<dbReference type="AlphaFoldDB" id="A0AAV7UKD2"/>
<evidence type="ECO:0000256" key="1">
    <source>
        <dbReference type="SAM" id="MobiDB-lite"/>
    </source>
</evidence>
<protein>
    <submittedName>
        <fullName evidence="2">Uncharacterized protein</fullName>
    </submittedName>
</protein>
<evidence type="ECO:0000313" key="2">
    <source>
        <dbReference type="EMBL" id="KAJ1188760.1"/>
    </source>
</evidence>
<gene>
    <name evidence="2" type="ORF">NDU88_005517</name>
</gene>
<sequence>MLADWCRSCANRARRSDRGAAAASQSIRLTGLEAVRRSSGGPYSPQPITRRDLRGVWWLPPSPTLDDWKNEVGRLPEESPVPGTT</sequence>
<comment type="caution">
    <text evidence="2">The sequence shown here is derived from an EMBL/GenBank/DDBJ whole genome shotgun (WGS) entry which is preliminary data.</text>
</comment>
<accession>A0AAV7UKD2</accession>
<name>A0AAV7UKD2_PLEWA</name>
<organism evidence="2 3">
    <name type="scientific">Pleurodeles waltl</name>
    <name type="common">Iberian ribbed newt</name>
    <dbReference type="NCBI Taxonomy" id="8319"/>
    <lineage>
        <taxon>Eukaryota</taxon>
        <taxon>Metazoa</taxon>
        <taxon>Chordata</taxon>
        <taxon>Craniata</taxon>
        <taxon>Vertebrata</taxon>
        <taxon>Euteleostomi</taxon>
        <taxon>Amphibia</taxon>
        <taxon>Batrachia</taxon>
        <taxon>Caudata</taxon>
        <taxon>Salamandroidea</taxon>
        <taxon>Salamandridae</taxon>
        <taxon>Pleurodelinae</taxon>
        <taxon>Pleurodeles</taxon>
    </lineage>
</organism>
<dbReference type="Proteomes" id="UP001066276">
    <property type="component" value="Chromosome 3_1"/>
</dbReference>
<keyword evidence="3" id="KW-1185">Reference proteome</keyword>
<evidence type="ECO:0000313" key="3">
    <source>
        <dbReference type="Proteomes" id="UP001066276"/>
    </source>
</evidence>
<dbReference type="EMBL" id="JANPWB010000005">
    <property type="protein sequence ID" value="KAJ1188760.1"/>
    <property type="molecule type" value="Genomic_DNA"/>
</dbReference>
<feature type="region of interest" description="Disordered" evidence="1">
    <location>
        <begin position="16"/>
        <end position="47"/>
    </location>
</feature>